<keyword evidence="2 5" id="KW-0812">Transmembrane</keyword>
<comment type="caution">
    <text evidence="7">The sequence shown here is derived from an EMBL/GenBank/DDBJ whole genome shotgun (WGS) entry which is preliminary data.</text>
</comment>
<name>R9B854_9GAMM</name>
<sequence length="99" mass="11434">MHKKNRLIALTLSMFLGFFGIDRFYLGKKVSGFFKLITLGGLGLWWFIDLALLLIDAFLYSLGKDKGFIKDAQKNDLRHGLSAYRLKNGKFEKDWFASH</sequence>
<evidence type="ECO:0000313" key="8">
    <source>
        <dbReference type="Proteomes" id="UP000016201"/>
    </source>
</evidence>
<evidence type="ECO:0000256" key="2">
    <source>
        <dbReference type="ARBA" id="ARBA00022692"/>
    </source>
</evidence>
<dbReference type="InterPro" id="IPR050932">
    <property type="entry name" value="TM2D1-3-like"/>
</dbReference>
<dbReference type="PATRIC" id="fig|1120927.3.peg.1268"/>
<dbReference type="EMBL" id="AQFM01000035">
    <property type="protein sequence ID" value="EOR08561.1"/>
    <property type="molecule type" value="Genomic_DNA"/>
</dbReference>
<dbReference type="Proteomes" id="UP000016201">
    <property type="component" value="Unassembled WGS sequence"/>
</dbReference>
<evidence type="ECO:0000256" key="5">
    <source>
        <dbReference type="SAM" id="Phobius"/>
    </source>
</evidence>
<dbReference type="eggNOG" id="COG2314">
    <property type="taxonomic scope" value="Bacteria"/>
</dbReference>
<evidence type="ECO:0000256" key="1">
    <source>
        <dbReference type="ARBA" id="ARBA00004141"/>
    </source>
</evidence>
<dbReference type="PANTHER" id="PTHR21016:SF25">
    <property type="entry name" value="TM2 DOMAIN-CONTAINING PROTEIN DDB_G0277895-RELATED"/>
    <property type="match status" value="1"/>
</dbReference>
<dbReference type="InterPro" id="IPR007829">
    <property type="entry name" value="TM2"/>
</dbReference>
<evidence type="ECO:0000256" key="3">
    <source>
        <dbReference type="ARBA" id="ARBA00022989"/>
    </source>
</evidence>
<keyword evidence="8" id="KW-1185">Reference proteome</keyword>
<organism evidence="7 8">
    <name type="scientific">Acinetobacter tandoii DSM 14970 = CIP 107469</name>
    <dbReference type="NCBI Taxonomy" id="1120927"/>
    <lineage>
        <taxon>Bacteria</taxon>
        <taxon>Pseudomonadati</taxon>
        <taxon>Pseudomonadota</taxon>
        <taxon>Gammaproteobacteria</taxon>
        <taxon>Moraxellales</taxon>
        <taxon>Moraxellaceae</taxon>
        <taxon>Acinetobacter</taxon>
    </lineage>
</organism>
<reference evidence="7 8" key="1">
    <citation type="submission" date="2013-03" db="EMBL/GenBank/DDBJ databases">
        <title>The Genome Sequence of Acinetobacter tandoii CIP 107469.</title>
        <authorList>
            <consortium name="The Broad Institute Genome Sequencing Platform"/>
            <consortium name="The Broad Institute Genome Sequencing Center for Infectious Disease"/>
            <person name="Cerqueira G."/>
            <person name="Feldgarden M."/>
            <person name="Courvalin P."/>
            <person name="Perichon B."/>
            <person name="Grillot-Courvalin C."/>
            <person name="Clermont D."/>
            <person name="Rocha E."/>
            <person name="Yoon E.-J."/>
            <person name="Nemec A."/>
            <person name="Walker B."/>
            <person name="Young S.K."/>
            <person name="Zeng Q."/>
            <person name="Gargeya S."/>
            <person name="Fitzgerald M."/>
            <person name="Haas B."/>
            <person name="Abouelleil A."/>
            <person name="Alvarado L."/>
            <person name="Arachchi H.M."/>
            <person name="Berlin A.M."/>
            <person name="Chapman S.B."/>
            <person name="Dewar J."/>
            <person name="Goldberg J."/>
            <person name="Griggs A."/>
            <person name="Gujja S."/>
            <person name="Hansen M."/>
            <person name="Howarth C."/>
            <person name="Imamovic A."/>
            <person name="Larimer J."/>
            <person name="McCowan C."/>
            <person name="Murphy C."/>
            <person name="Neiman D."/>
            <person name="Pearson M."/>
            <person name="Priest M."/>
            <person name="Roberts A."/>
            <person name="Saif S."/>
            <person name="Shea T."/>
            <person name="Sisk P."/>
            <person name="Sykes S."/>
            <person name="Wortman J."/>
            <person name="Nusbaum C."/>
            <person name="Birren B."/>
        </authorList>
    </citation>
    <scope>NUCLEOTIDE SEQUENCE [LARGE SCALE GENOMIC DNA]</scope>
    <source>
        <strain evidence="7 8">CIP 107469</strain>
    </source>
</reference>
<dbReference type="RefSeq" id="WP_016166410.1">
    <property type="nucleotide sequence ID" value="NZ_JHZG01000013.1"/>
</dbReference>
<protein>
    <recommendedName>
        <fullName evidence="6">TM2 domain-containing protein</fullName>
    </recommendedName>
</protein>
<comment type="subcellular location">
    <subcellularLocation>
        <location evidence="1">Membrane</location>
        <topology evidence="1">Multi-pass membrane protein</topology>
    </subcellularLocation>
</comment>
<dbReference type="PANTHER" id="PTHR21016">
    <property type="entry name" value="BETA-AMYLOID BINDING PROTEIN-RELATED"/>
    <property type="match status" value="1"/>
</dbReference>
<evidence type="ECO:0000259" key="6">
    <source>
        <dbReference type="Pfam" id="PF05154"/>
    </source>
</evidence>
<keyword evidence="4 5" id="KW-0472">Membrane</keyword>
<keyword evidence="3 5" id="KW-1133">Transmembrane helix</keyword>
<feature type="transmembrane region" description="Helical" evidence="5">
    <location>
        <begin position="7"/>
        <end position="26"/>
    </location>
</feature>
<dbReference type="Pfam" id="PF05154">
    <property type="entry name" value="TM2"/>
    <property type="match status" value="1"/>
</dbReference>
<dbReference type="AlphaFoldDB" id="R9B854"/>
<proteinExistence type="predicted"/>
<evidence type="ECO:0000256" key="4">
    <source>
        <dbReference type="ARBA" id="ARBA00023136"/>
    </source>
</evidence>
<gene>
    <name evidence="7" type="ORF">I593_01317</name>
</gene>
<dbReference type="OrthoDB" id="9816361at2"/>
<feature type="domain" description="TM2" evidence="6">
    <location>
        <begin position="2"/>
        <end position="50"/>
    </location>
</feature>
<accession>R9B854</accession>
<dbReference type="GO" id="GO:0016020">
    <property type="term" value="C:membrane"/>
    <property type="evidence" value="ECO:0007669"/>
    <property type="project" value="UniProtKB-SubCell"/>
</dbReference>
<evidence type="ECO:0000313" key="7">
    <source>
        <dbReference type="EMBL" id="EOR08561.1"/>
    </source>
</evidence>
<feature type="transmembrane region" description="Helical" evidence="5">
    <location>
        <begin position="32"/>
        <end position="60"/>
    </location>
</feature>